<dbReference type="Proteomes" id="UP000023152">
    <property type="component" value="Unassembled WGS sequence"/>
</dbReference>
<accession>X6NXV7</accession>
<protein>
    <submittedName>
        <fullName evidence="2">Uncharacterized protein</fullName>
    </submittedName>
</protein>
<evidence type="ECO:0000256" key="1">
    <source>
        <dbReference type="SAM" id="MobiDB-lite"/>
    </source>
</evidence>
<keyword evidence="3" id="KW-1185">Reference proteome</keyword>
<comment type="caution">
    <text evidence="2">The sequence shown here is derived from an EMBL/GenBank/DDBJ whole genome shotgun (WGS) entry which is preliminary data.</text>
</comment>
<evidence type="ECO:0000313" key="3">
    <source>
        <dbReference type="Proteomes" id="UP000023152"/>
    </source>
</evidence>
<feature type="non-terminal residue" evidence="2">
    <location>
        <position position="287"/>
    </location>
</feature>
<name>X6NXV7_RETFI</name>
<proteinExistence type="predicted"/>
<dbReference type="AlphaFoldDB" id="X6NXV7"/>
<reference evidence="2 3" key="1">
    <citation type="journal article" date="2013" name="Curr. Biol.">
        <title>The Genome of the Foraminiferan Reticulomyxa filosa.</title>
        <authorList>
            <person name="Glockner G."/>
            <person name="Hulsmann N."/>
            <person name="Schleicher M."/>
            <person name="Noegel A.A."/>
            <person name="Eichinger L."/>
            <person name="Gallinger C."/>
            <person name="Pawlowski J."/>
            <person name="Sierra R."/>
            <person name="Euteneuer U."/>
            <person name="Pillet L."/>
            <person name="Moustafa A."/>
            <person name="Platzer M."/>
            <person name="Groth M."/>
            <person name="Szafranski K."/>
            <person name="Schliwa M."/>
        </authorList>
    </citation>
    <scope>NUCLEOTIDE SEQUENCE [LARGE SCALE GENOMIC DNA]</scope>
</reference>
<organism evidence="2 3">
    <name type="scientific">Reticulomyxa filosa</name>
    <dbReference type="NCBI Taxonomy" id="46433"/>
    <lineage>
        <taxon>Eukaryota</taxon>
        <taxon>Sar</taxon>
        <taxon>Rhizaria</taxon>
        <taxon>Retaria</taxon>
        <taxon>Foraminifera</taxon>
        <taxon>Monothalamids</taxon>
        <taxon>Reticulomyxidae</taxon>
        <taxon>Reticulomyxa</taxon>
    </lineage>
</organism>
<sequence>MMEYRRQLENKTKFEEMIELSQQPWPEDSDTLMILGLLFDYLVTKYGDVLHGILPQFMAIEIMVSSQLQQHVLESIWNETKEQSLLYSTSDDTNGMIHVGESKTKVKRTPKQKQQQQQQQKKKDKKTTTKENETWQNDDDDTLIGLENTPFQNGWNLREFVICLQLIALAQDHLPCTCVHLYEYVKSKCDYVHLPNVLIESDFIDYYNRGAQLPIFDCMQRMTRSSRPCCERFHTKQIKKKTKKQSHVDTLHPDLHCICDNSSIISVGHDHGDNNEGNNENRSENDN</sequence>
<dbReference type="EMBL" id="ASPP01005375">
    <property type="protein sequence ID" value="ETO30659.1"/>
    <property type="molecule type" value="Genomic_DNA"/>
</dbReference>
<feature type="region of interest" description="Disordered" evidence="1">
    <location>
        <begin position="101"/>
        <end position="142"/>
    </location>
</feature>
<evidence type="ECO:0000313" key="2">
    <source>
        <dbReference type="EMBL" id="ETO30659.1"/>
    </source>
</evidence>
<gene>
    <name evidence="2" type="ORF">RFI_06461</name>
</gene>